<dbReference type="STRING" id="1391654.AKJ09_06097"/>
<keyword evidence="1" id="KW-0812">Transmembrane</keyword>
<reference evidence="2 3" key="1">
    <citation type="submission" date="2015-08" db="EMBL/GenBank/DDBJ databases">
        <authorList>
            <person name="Babu N.S."/>
            <person name="Beckwith C.J."/>
            <person name="Beseler K.G."/>
            <person name="Brison A."/>
            <person name="Carone J.V."/>
            <person name="Caskin T.P."/>
            <person name="Diamond M."/>
            <person name="Durham M.E."/>
            <person name="Foxe J.M."/>
            <person name="Go M."/>
            <person name="Henderson B.A."/>
            <person name="Jones I.B."/>
            <person name="McGettigan J.A."/>
            <person name="Micheletti S.J."/>
            <person name="Nasrallah M.E."/>
            <person name="Ortiz D."/>
            <person name="Piller C.R."/>
            <person name="Privatt S.R."/>
            <person name="Schneider S.L."/>
            <person name="Sharp S."/>
            <person name="Smith T.C."/>
            <person name="Stanton J.D."/>
            <person name="Ullery H.E."/>
            <person name="Wilson R.J."/>
            <person name="Serrano M.G."/>
            <person name="Buck G."/>
            <person name="Lee V."/>
            <person name="Wang Y."/>
            <person name="Carvalho R."/>
            <person name="Voegtly L."/>
            <person name="Shi R."/>
            <person name="Duckworth R."/>
            <person name="Johnson A."/>
            <person name="Loviza R."/>
            <person name="Walstead R."/>
            <person name="Shah Z."/>
            <person name="Kiflezghi M."/>
            <person name="Wade K."/>
            <person name="Ball S.L."/>
            <person name="Bradley K.W."/>
            <person name="Asai D.J."/>
            <person name="Bowman C.A."/>
            <person name="Russell D.A."/>
            <person name="Pope W.H."/>
            <person name="Jacobs-Sera D."/>
            <person name="Hendrix R.W."/>
            <person name="Hatfull G.F."/>
        </authorList>
    </citation>
    <scope>NUCLEOTIDE SEQUENCE [LARGE SCALE GENOMIC DNA]</scope>
    <source>
        <strain evidence="2 3">DSM 27648</strain>
    </source>
</reference>
<dbReference type="Proteomes" id="UP000064967">
    <property type="component" value="Chromosome"/>
</dbReference>
<dbReference type="EMBL" id="CP012333">
    <property type="protein sequence ID" value="AKU99433.1"/>
    <property type="molecule type" value="Genomic_DNA"/>
</dbReference>
<sequence length="398" mass="40520">MGADVPFPRSGRRGRATKRKIMSNASLGRSLLAAAIPNYVVPAVMSGTSAFVLGDARLLSASYSTIAVPSAIAGVLVTLLLFERTPPKTNAQALRFGLAIALGALTIAAFVAGALVLSGLAPSTLLGDACPSAFIGAAMTVRAWSRRAGARGAWIDASARLPLLSVSTMAVFTTGCVGTAPPFGDRTAIGLPARPVEGASPTTFRAYDTVVGICSEWANLASTRSASSRRQAATAGALSTVAGGLAFASGAVTGALAGHASGDGDKDKATDIGLVGGLVTMGFGVVATISGIYTTTRASKIREADAAGAAIERAMSRHTLTALADAPTTRDAALAREAVAMLIECTATARAFEPELLDVSRLSPHEARIAAIVRDTPSGDPALPRRLEEALFSKGEER</sequence>
<protein>
    <submittedName>
        <fullName evidence="2">Uncharacterized protein</fullName>
    </submittedName>
</protein>
<accession>A0A0K1Q0W9</accession>
<gene>
    <name evidence="2" type="ORF">AKJ09_06097</name>
</gene>
<proteinExistence type="predicted"/>
<feature type="transmembrane region" description="Helical" evidence="1">
    <location>
        <begin position="21"/>
        <end position="41"/>
    </location>
</feature>
<keyword evidence="3" id="KW-1185">Reference proteome</keyword>
<feature type="transmembrane region" description="Helical" evidence="1">
    <location>
        <begin position="272"/>
        <end position="293"/>
    </location>
</feature>
<keyword evidence="1" id="KW-1133">Transmembrane helix</keyword>
<evidence type="ECO:0000313" key="3">
    <source>
        <dbReference type="Proteomes" id="UP000064967"/>
    </source>
</evidence>
<dbReference type="AlphaFoldDB" id="A0A0K1Q0W9"/>
<organism evidence="2 3">
    <name type="scientific">Labilithrix luteola</name>
    <dbReference type="NCBI Taxonomy" id="1391654"/>
    <lineage>
        <taxon>Bacteria</taxon>
        <taxon>Pseudomonadati</taxon>
        <taxon>Myxococcota</taxon>
        <taxon>Polyangia</taxon>
        <taxon>Polyangiales</taxon>
        <taxon>Labilitrichaceae</taxon>
        <taxon>Labilithrix</taxon>
    </lineage>
</organism>
<feature type="transmembrane region" description="Helical" evidence="1">
    <location>
        <begin position="232"/>
        <end position="252"/>
    </location>
</feature>
<evidence type="ECO:0000313" key="2">
    <source>
        <dbReference type="EMBL" id="AKU99433.1"/>
    </source>
</evidence>
<dbReference type="KEGG" id="llu:AKJ09_06097"/>
<keyword evidence="1" id="KW-0472">Membrane</keyword>
<evidence type="ECO:0000256" key="1">
    <source>
        <dbReference type="SAM" id="Phobius"/>
    </source>
</evidence>
<name>A0A0K1Q0W9_9BACT</name>
<feature type="transmembrane region" description="Helical" evidence="1">
    <location>
        <begin position="94"/>
        <end position="117"/>
    </location>
</feature>
<feature type="transmembrane region" description="Helical" evidence="1">
    <location>
        <begin position="61"/>
        <end position="82"/>
    </location>
</feature>
<feature type="transmembrane region" description="Helical" evidence="1">
    <location>
        <begin position="123"/>
        <end position="141"/>
    </location>
</feature>